<evidence type="ECO:0000313" key="4">
    <source>
        <dbReference type="Proteomes" id="UP000054937"/>
    </source>
</evidence>
<proteinExistence type="predicted"/>
<protein>
    <submittedName>
        <fullName evidence="3">Uncharacterized protein</fullName>
    </submittedName>
</protein>
<feature type="coiled-coil region" evidence="1">
    <location>
        <begin position="746"/>
        <end position="780"/>
    </location>
</feature>
<dbReference type="InParanoid" id="A0A0V0QJ07"/>
<reference evidence="3 4" key="1">
    <citation type="journal article" date="2015" name="Sci. Rep.">
        <title>Genome of the facultative scuticociliatosis pathogen Pseudocohnilembus persalinus provides insight into its virulence through horizontal gene transfer.</title>
        <authorList>
            <person name="Xiong J."/>
            <person name="Wang G."/>
            <person name="Cheng J."/>
            <person name="Tian M."/>
            <person name="Pan X."/>
            <person name="Warren A."/>
            <person name="Jiang C."/>
            <person name="Yuan D."/>
            <person name="Miao W."/>
        </authorList>
    </citation>
    <scope>NUCLEOTIDE SEQUENCE [LARGE SCALE GENOMIC DNA]</scope>
    <source>
        <strain evidence="3">36N120E</strain>
    </source>
</reference>
<accession>A0A0V0QJ07</accession>
<sequence length="786" mass="95005">MSIQKIKNSFNIGNKYEIQEKLILDFLDKHKTKKCQKCKNKKLEFKCSNFHDSEDFRRKQGYDVKMCNQGINCKDFMKCLEQAEKGEDYEISCRNSHNYYEIMYNYDYYRFQQCPYYYKCESSLQQLCPYYHSIDDQREIQEILYRKKLRQDITYEIYNIQDQSGYLKEVFQLENENIINDNKIKDQSQTKKVKNDQVVKKEVNILNLQEKNKNIQRDFLSNDNNFQHKSNGGIQNNQIIEETEQNEIEVEKIIDPKIKQNLDKKQKQLKQKTNRKKYYPQEDEEDDDDDDDEDDLDDEQQQQLNGLQKNNFYNNKNNDHNQEINQRNEQDNNIDKNKINQEQQQNEEQEIQTRYSYIQKQVFEEDNEQNSENQKVQNEKNLQLQKNNAIDLNKENDKQQKNNVIYKKDDNQHKGVNNNNNSDFKEKVKLVEDGKIQEQNYEFNDQNNDDVQNNIIIQDNFQDNQNMNYNQNMILQQNQQNNNREDTFIQEQDRTFVSFQEQQTHLQLLKIQEEYKEQQKKISELQKKVLEIQNQNLERNSNLYSQKKSQLKLDNNQNDAENELIDNNIIIQCDNQKEVNCQDIINRICGIFNNGAIQDEILDLQYQIKYSFFKGKRMDHAYKLIQNLKNQLGNCSKSIQIKNSVEIKLKDDEHNIQQTEIRNEQLNNDSTYFSLYFSVYIMKKNMKNIFKNQHDQENLKILNNLQQYFFAFNTVDYQEIKDEYQQLELQYSQNVIRIDNDYKVQLQEANKKILEKDQKIDDLEQQIKKKDLLIEQLIMQNIQQKH</sequence>
<feature type="compositionally biased region" description="Basic and acidic residues" evidence="2">
    <location>
        <begin position="317"/>
        <end position="333"/>
    </location>
</feature>
<feature type="coiled-coil region" evidence="1">
    <location>
        <begin position="508"/>
        <end position="554"/>
    </location>
</feature>
<evidence type="ECO:0000313" key="3">
    <source>
        <dbReference type="EMBL" id="KRX02021.1"/>
    </source>
</evidence>
<comment type="caution">
    <text evidence="3">The sequence shown here is derived from an EMBL/GenBank/DDBJ whole genome shotgun (WGS) entry which is preliminary data.</text>
</comment>
<feature type="coiled-coil region" evidence="1">
    <location>
        <begin position="642"/>
        <end position="669"/>
    </location>
</feature>
<organism evidence="3 4">
    <name type="scientific">Pseudocohnilembus persalinus</name>
    <name type="common">Ciliate</name>
    <dbReference type="NCBI Taxonomy" id="266149"/>
    <lineage>
        <taxon>Eukaryota</taxon>
        <taxon>Sar</taxon>
        <taxon>Alveolata</taxon>
        <taxon>Ciliophora</taxon>
        <taxon>Intramacronucleata</taxon>
        <taxon>Oligohymenophorea</taxon>
        <taxon>Scuticociliatia</taxon>
        <taxon>Philasterida</taxon>
        <taxon>Pseudocohnilembidae</taxon>
        <taxon>Pseudocohnilembus</taxon>
    </lineage>
</organism>
<feature type="compositionally biased region" description="Low complexity" evidence="2">
    <location>
        <begin position="372"/>
        <end position="384"/>
    </location>
</feature>
<feature type="region of interest" description="Disordered" evidence="2">
    <location>
        <begin position="263"/>
        <end position="333"/>
    </location>
</feature>
<feature type="compositionally biased region" description="Acidic residues" evidence="2">
    <location>
        <begin position="281"/>
        <end position="300"/>
    </location>
</feature>
<evidence type="ECO:0000256" key="1">
    <source>
        <dbReference type="SAM" id="Coils"/>
    </source>
</evidence>
<gene>
    <name evidence="3" type="ORF">PPERSA_07666</name>
</gene>
<keyword evidence="1" id="KW-0175">Coiled coil</keyword>
<evidence type="ECO:0000256" key="2">
    <source>
        <dbReference type="SAM" id="MobiDB-lite"/>
    </source>
</evidence>
<keyword evidence="4" id="KW-1185">Reference proteome</keyword>
<dbReference type="AlphaFoldDB" id="A0A0V0QJ07"/>
<dbReference type="Proteomes" id="UP000054937">
    <property type="component" value="Unassembled WGS sequence"/>
</dbReference>
<dbReference type="EMBL" id="LDAU01000159">
    <property type="protein sequence ID" value="KRX02021.1"/>
    <property type="molecule type" value="Genomic_DNA"/>
</dbReference>
<name>A0A0V0QJ07_PSEPJ</name>
<feature type="region of interest" description="Disordered" evidence="2">
    <location>
        <begin position="365"/>
        <end position="384"/>
    </location>
</feature>
<feature type="compositionally biased region" description="Basic residues" evidence="2">
    <location>
        <begin position="267"/>
        <end position="278"/>
    </location>
</feature>
<feature type="compositionally biased region" description="Low complexity" evidence="2">
    <location>
        <begin position="301"/>
        <end position="316"/>
    </location>
</feature>